<reference evidence="3 4" key="1">
    <citation type="journal article" date="2017" name="Nat. Commun.">
        <title>In situ click chemistry generation of cyclooxygenase-2 inhibitors.</title>
        <authorList>
            <person name="Bhardwaj A."/>
            <person name="Kaur J."/>
            <person name="Wuest M."/>
            <person name="Wuest F."/>
        </authorList>
    </citation>
    <scope>NUCLEOTIDE SEQUENCE [LARGE SCALE GENOMIC DNA]</scope>
    <source>
        <strain evidence="3">S2_012_000_R3_94</strain>
    </source>
</reference>
<protein>
    <submittedName>
        <fullName evidence="3">Uncharacterized protein</fullName>
    </submittedName>
</protein>
<organism evidence="3 4">
    <name type="scientific">Paracoccus denitrificans</name>
    <dbReference type="NCBI Taxonomy" id="266"/>
    <lineage>
        <taxon>Bacteria</taxon>
        <taxon>Pseudomonadati</taxon>
        <taxon>Pseudomonadota</taxon>
        <taxon>Alphaproteobacteria</taxon>
        <taxon>Rhodobacterales</taxon>
        <taxon>Paracoccaceae</taxon>
        <taxon>Paracoccus</taxon>
    </lineage>
</organism>
<accession>A0A533IE99</accession>
<dbReference type="EMBL" id="VAFL01000001">
    <property type="protein sequence ID" value="TKW68450.1"/>
    <property type="molecule type" value="Genomic_DNA"/>
</dbReference>
<feature type="compositionally biased region" description="Basic residues" evidence="1">
    <location>
        <begin position="117"/>
        <end position="126"/>
    </location>
</feature>
<evidence type="ECO:0000256" key="1">
    <source>
        <dbReference type="SAM" id="MobiDB-lite"/>
    </source>
</evidence>
<feature type="region of interest" description="Disordered" evidence="1">
    <location>
        <begin position="58"/>
        <end position="80"/>
    </location>
</feature>
<gene>
    <name evidence="3" type="ORF">DI616_00135</name>
</gene>
<feature type="transmembrane region" description="Helical" evidence="2">
    <location>
        <begin position="37"/>
        <end position="61"/>
    </location>
</feature>
<comment type="caution">
    <text evidence="3">The sequence shown here is derived from an EMBL/GenBank/DDBJ whole genome shotgun (WGS) entry which is preliminary data.</text>
</comment>
<feature type="region of interest" description="Disordered" evidence="1">
    <location>
        <begin position="193"/>
        <end position="226"/>
    </location>
</feature>
<evidence type="ECO:0000313" key="3">
    <source>
        <dbReference type="EMBL" id="TKW68450.1"/>
    </source>
</evidence>
<proteinExistence type="predicted"/>
<keyword evidence="2" id="KW-0472">Membrane</keyword>
<keyword evidence="2" id="KW-1133">Transmembrane helix</keyword>
<dbReference type="AlphaFoldDB" id="A0A533IE99"/>
<keyword evidence="2" id="KW-0812">Transmembrane</keyword>
<feature type="region of interest" description="Disordered" evidence="1">
    <location>
        <begin position="117"/>
        <end position="137"/>
    </location>
</feature>
<evidence type="ECO:0000256" key="2">
    <source>
        <dbReference type="SAM" id="Phobius"/>
    </source>
</evidence>
<sequence>MSRFADVTTDTPHGPRPVPYGHKPTDDTPAKHGVSPILMLGGVGLALTVGALAARAAYSAVSDDDEPKRRPMQGPRRRLAPGYAALDADARRAMRSRANADFVDYDDRAEELRAAAMRRRKQRRRPPQQSSNSSVSFADNVGTVARNITALVAAATTALEGFRTVSAHSDDVMREFNDAAARVKEFLGMNDDGAAASADATDKASRHTEHQDDLRQQDGDRRSHTL</sequence>
<feature type="compositionally biased region" description="Basic and acidic residues" evidence="1">
    <location>
        <begin position="200"/>
        <end position="226"/>
    </location>
</feature>
<feature type="region of interest" description="Disordered" evidence="1">
    <location>
        <begin position="1"/>
        <end position="35"/>
    </location>
</feature>
<name>A0A533IE99_PARDE</name>
<dbReference type="Proteomes" id="UP000315344">
    <property type="component" value="Unassembled WGS sequence"/>
</dbReference>
<evidence type="ECO:0000313" key="4">
    <source>
        <dbReference type="Proteomes" id="UP000315344"/>
    </source>
</evidence>